<dbReference type="EMBL" id="CP061038">
    <property type="protein sequence ID" value="QNQ07905.1"/>
    <property type="molecule type" value="Genomic_DNA"/>
</dbReference>
<evidence type="ECO:0000313" key="3">
    <source>
        <dbReference type="Proteomes" id="UP000516148"/>
    </source>
</evidence>
<gene>
    <name evidence="2" type="ORF">H3Z74_13995</name>
</gene>
<feature type="region of interest" description="Disordered" evidence="1">
    <location>
        <begin position="38"/>
        <end position="99"/>
    </location>
</feature>
<dbReference type="KEGG" id="spap:H3Z74_13995"/>
<sequence>MRKLMIASIALLPLLSGGCVRTVASVVTAPVKVAGKAVDWSTTSQSEADRNYGRKMRKQEEREGRERQKAEKACRKDPNACQPYDGYRAGESPRDDEPR</sequence>
<dbReference type="Proteomes" id="UP000516148">
    <property type="component" value="Chromosome"/>
</dbReference>
<evidence type="ECO:0000256" key="1">
    <source>
        <dbReference type="SAM" id="MobiDB-lite"/>
    </source>
</evidence>
<accession>A0A7H0LE02</accession>
<evidence type="ECO:0000313" key="2">
    <source>
        <dbReference type="EMBL" id="QNQ07905.1"/>
    </source>
</evidence>
<dbReference type="AlphaFoldDB" id="A0A7H0LE02"/>
<proteinExistence type="predicted"/>
<name>A0A7H0LE02_9SPHN</name>
<dbReference type="RefSeq" id="WP_187760251.1">
    <property type="nucleotide sequence ID" value="NZ_CP061038.1"/>
</dbReference>
<evidence type="ECO:0008006" key="4">
    <source>
        <dbReference type="Google" id="ProtNLM"/>
    </source>
</evidence>
<feature type="compositionally biased region" description="Basic and acidic residues" evidence="1">
    <location>
        <begin position="47"/>
        <end position="78"/>
    </location>
</feature>
<dbReference type="PROSITE" id="PS51257">
    <property type="entry name" value="PROKAR_LIPOPROTEIN"/>
    <property type="match status" value="1"/>
</dbReference>
<protein>
    <recommendedName>
        <fullName evidence="4">Lipoprotein</fullName>
    </recommendedName>
</protein>
<keyword evidence="3" id="KW-1185">Reference proteome</keyword>
<organism evidence="2 3">
    <name type="scientific">Sphingomonas alpina</name>
    <dbReference type="NCBI Taxonomy" id="653931"/>
    <lineage>
        <taxon>Bacteria</taxon>
        <taxon>Pseudomonadati</taxon>
        <taxon>Pseudomonadota</taxon>
        <taxon>Alphaproteobacteria</taxon>
        <taxon>Sphingomonadales</taxon>
        <taxon>Sphingomonadaceae</taxon>
        <taxon>Sphingomonas</taxon>
    </lineage>
</organism>
<reference evidence="2 3" key="1">
    <citation type="submission" date="2020-09" db="EMBL/GenBank/DDBJ databases">
        <title>Sphingomonas sp., a new species isolated from pork steak.</title>
        <authorList>
            <person name="Heidler von Heilborn D."/>
        </authorList>
    </citation>
    <scope>NUCLEOTIDE SEQUENCE [LARGE SCALE GENOMIC DNA]</scope>
    <source>
        <strain evidence="3">S8-3T</strain>
    </source>
</reference>